<dbReference type="SUPFAM" id="SSF48452">
    <property type="entry name" value="TPR-like"/>
    <property type="match status" value="1"/>
</dbReference>
<protein>
    <submittedName>
        <fullName evidence="1">Uncharacterized protein</fullName>
    </submittedName>
</protein>
<keyword evidence="2" id="KW-1185">Reference proteome</keyword>
<evidence type="ECO:0000313" key="1">
    <source>
        <dbReference type="EMBL" id="MBS9534114.1"/>
    </source>
</evidence>
<proteinExistence type="predicted"/>
<dbReference type="Proteomes" id="UP001519535">
    <property type="component" value="Unassembled WGS sequence"/>
</dbReference>
<dbReference type="InterPro" id="IPR011990">
    <property type="entry name" value="TPR-like_helical_dom_sf"/>
</dbReference>
<comment type="caution">
    <text evidence="1">The sequence shown here is derived from an EMBL/GenBank/DDBJ whole genome shotgun (WGS) entry which is preliminary data.</text>
</comment>
<evidence type="ECO:0000313" key="2">
    <source>
        <dbReference type="Proteomes" id="UP001519535"/>
    </source>
</evidence>
<dbReference type="RefSeq" id="WP_214092988.1">
    <property type="nucleotide sequence ID" value="NZ_JAHCLR010000019.1"/>
</dbReference>
<dbReference type="Gene3D" id="1.25.40.10">
    <property type="entry name" value="Tetratricopeptide repeat domain"/>
    <property type="match status" value="1"/>
</dbReference>
<sequence length="267" mass="27469">MRDTTGNPCDAVPAALTAVAFGDQPGRWPLPGATTPEQLWLRAVAAGGQGRYASAEADLAVLLRGSAGRLTSLAHSTRASFLRQLGGHATARGLDGRALALAGADPEATADALVGLAADALGVGRFAASAALLARAATVPDDATPRLAVRRGWVSAELAMVTGDGAAAVRHAEHAVELTPATMLRHRVKGQVVLAAALCCAGSAEQARRVADAALGEADRRGLIPLRWALACLLADLGSATRSAEQIRGIRDDCAETVRRRGGVWQR</sequence>
<gene>
    <name evidence="1" type="ORF">KIH27_11010</name>
</gene>
<name>A0ABS5RKH9_9MYCO</name>
<dbReference type="EMBL" id="JAHCLR010000019">
    <property type="protein sequence ID" value="MBS9534114.1"/>
    <property type="molecule type" value="Genomic_DNA"/>
</dbReference>
<accession>A0ABS5RKH9</accession>
<organism evidence="1 2">
    <name type="scientific">Mycolicibacter acidiphilus</name>
    <dbReference type="NCBI Taxonomy" id="2835306"/>
    <lineage>
        <taxon>Bacteria</taxon>
        <taxon>Bacillati</taxon>
        <taxon>Actinomycetota</taxon>
        <taxon>Actinomycetes</taxon>
        <taxon>Mycobacteriales</taxon>
        <taxon>Mycobacteriaceae</taxon>
        <taxon>Mycolicibacter</taxon>
    </lineage>
</organism>
<reference evidence="1 2" key="1">
    <citation type="submission" date="2021-05" db="EMBL/GenBank/DDBJ databases">
        <title>Mycobacterium acidophilum sp. nov., an extremely acid-tolerant member of the genus Mycobacterium.</title>
        <authorList>
            <person name="Xia J."/>
        </authorList>
    </citation>
    <scope>NUCLEOTIDE SEQUENCE [LARGE SCALE GENOMIC DNA]</scope>
    <source>
        <strain evidence="1 2">M1</strain>
    </source>
</reference>